<feature type="signal peptide" evidence="1">
    <location>
        <begin position="1"/>
        <end position="28"/>
    </location>
</feature>
<keyword evidence="1" id="KW-0732">Signal</keyword>
<evidence type="ECO:0000313" key="3">
    <source>
        <dbReference type="Proteomes" id="UP001374803"/>
    </source>
</evidence>
<accession>A0ABZ2KP08</accession>
<proteinExistence type="predicted"/>
<name>A0ABZ2KP08_9BACT</name>
<dbReference type="RefSeq" id="WP_394829995.1">
    <property type="nucleotide sequence ID" value="NZ_CP089929.1"/>
</dbReference>
<feature type="chain" id="PRO_5045388654" evidence="1">
    <location>
        <begin position="29"/>
        <end position="111"/>
    </location>
</feature>
<protein>
    <submittedName>
        <fullName evidence="2">Peptidase inhibitor family I36 protein</fullName>
    </submittedName>
</protein>
<evidence type="ECO:0000313" key="2">
    <source>
        <dbReference type="EMBL" id="WXB00394.1"/>
    </source>
</evidence>
<evidence type="ECO:0000256" key="1">
    <source>
        <dbReference type="SAM" id="SignalP"/>
    </source>
</evidence>
<dbReference type="Proteomes" id="UP001374803">
    <property type="component" value="Chromosome"/>
</dbReference>
<sequence length="111" mass="11653">MRIPTSALALMAIPATLLTVGLAAPAMADEAGDVIHLYPGLNFTGPSHDVPAVKTSCVNLNVVVKSAENLTASDIHFYRKADCSGDPYVLGSLHANNVPEGFASYIVNFPQ</sequence>
<keyword evidence="3" id="KW-1185">Reference proteome</keyword>
<dbReference type="EMBL" id="CP089983">
    <property type="protein sequence ID" value="WXB00394.1"/>
    <property type="molecule type" value="Genomic_DNA"/>
</dbReference>
<gene>
    <name evidence="2" type="ORF">LVJ94_26160</name>
</gene>
<reference evidence="2" key="1">
    <citation type="submission" date="2021-12" db="EMBL/GenBank/DDBJ databases">
        <title>Discovery of the Pendulisporaceae a myxobacterial family with distinct sporulation behavior and unique specialized metabolism.</title>
        <authorList>
            <person name="Garcia R."/>
            <person name="Popoff A."/>
            <person name="Bader C.D."/>
            <person name="Loehr J."/>
            <person name="Walesch S."/>
            <person name="Walt C."/>
            <person name="Boldt J."/>
            <person name="Bunk B."/>
            <person name="Haeckl F.J.F.P.J."/>
            <person name="Gunesch A.P."/>
            <person name="Birkelbach J."/>
            <person name="Nuebel U."/>
            <person name="Pietschmann T."/>
            <person name="Bach T."/>
            <person name="Mueller R."/>
        </authorList>
    </citation>
    <scope>NUCLEOTIDE SEQUENCE</scope>
    <source>
        <strain evidence="2">MSr11367</strain>
    </source>
</reference>
<organism evidence="2 3">
    <name type="scientific">Pendulispora rubella</name>
    <dbReference type="NCBI Taxonomy" id="2741070"/>
    <lineage>
        <taxon>Bacteria</taxon>
        <taxon>Pseudomonadati</taxon>
        <taxon>Myxococcota</taxon>
        <taxon>Myxococcia</taxon>
        <taxon>Myxococcales</taxon>
        <taxon>Sorangiineae</taxon>
        <taxon>Pendulisporaceae</taxon>
        <taxon>Pendulispora</taxon>
    </lineage>
</organism>